<protein>
    <submittedName>
        <fullName evidence="1">Uncharacterized protein</fullName>
    </submittedName>
</protein>
<dbReference type="EMBL" id="CM042016">
    <property type="protein sequence ID" value="KAI3701341.1"/>
    <property type="molecule type" value="Genomic_DNA"/>
</dbReference>
<name>A0ACB8ZV13_CICIN</name>
<evidence type="ECO:0000313" key="1">
    <source>
        <dbReference type="EMBL" id="KAI3701341.1"/>
    </source>
</evidence>
<proteinExistence type="predicted"/>
<comment type="caution">
    <text evidence="1">The sequence shown here is derived from an EMBL/GenBank/DDBJ whole genome shotgun (WGS) entry which is preliminary data.</text>
</comment>
<evidence type="ECO:0000313" key="2">
    <source>
        <dbReference type="Proteomes" id="UP001055811"/>
    </source>
</evidence>
<reference evidence="1 2" key="2">
    <citation type="journal article" date="2022" name="Mol. Ecol. Resour.">
        <title>The genomes of chicory, endive, great burdock and yacon provide insights into Asteraceae paleo-polyploidization history and plant inulin production.</title>
        <authorList>
            <person name="Fan W."/>
            <person name="Wang S."/>
            <person name="Wang H."/>
            <person name="Wang A."/>
            <person name="Jiang F."/>
            <person name="Liu H."/>
            <person name="Zhao H."/>
            <person name="Xu D."/>
            <person name="Zhang Y."/>
        </authorList>
    </citation>
    <scope>NUCLEOTIDE SEQUENCE [LARGE SCALE GENOMIC DNA]</scope>
    <source>
        <strain evidence="2">cv. Punajuju</strain>
        <tissue evidence="1">Leaves</tissue>
    </source>
</reference>
<dbReference type="Proteomes" id="UP001055811">
    <property type="component" value="Linkage Group LG08"/>
</dbReference>
<reference evidence="2" key="1">
    <citation type="journal article" date="2022" name="Mol. Ecol. Resour.">
        <title>The genomes of chicory, endive, great burdock and yacon provide insights into Asteraceae palaeo-polyploidization history and plant inulin production.</title>
        <authorList>
            <person name="Fan W."/>
            <person name="Wang S."/>
            <person name="Wang H."/>
            <person name="Wang A."/>
            <person name="Jiang F."/>
            <person name="Liu H."/>
            <person name="Zhao H."/>
            <person name="Xu D."/>
            <person name="Zhang Y."/>
        </authorList>
    </citation>
    <scope>NUCLEOTIDE SEQUENCE [LARGE SCALE GENOMIC DNA]</scope>
    <source>
        <strain evidence="2">cv. Punajuju</strain>
    </source>
</reference>
<accession>A0ACB8ZV13</accession>
<sequence>MLHIGHCNEVYKKNQNDILELEDRLSAFRYVPGGSVALLYASKELDNLAPVHTIVANAGVEGVVIVGKLPEQDNPDLGYDAAKGSSFLSKNSNDSTFISSEVVPRQDSTSISFEAVPRQDSTSITSEAIPCQDCTSISSETVPLQESPSISSEAVPRQDYVRGCSSSGTKPDPEGCK</sequence>
<gene>
    <name evidence="1" type="ORF">L2E82_45995</name>
</gene>
<organism evidence="1 2">
    <name type="scientific">Cichorium intybus</name>
    <name type="common">Chicory</name>
    <dbReference type="NCBI Taxonomy" id="13427"/>
    <lineage>
        <taxon>Eukaryota</taxon>
        <taxon>Viridiplantae</taxon>
        <taxon>Streptophyta</taxon>
        <taxon>Embryophyta</taxon>
        <taxon>Tracheophyta</taxon>
        <taxon>Spermatophyta</taxon>
        <taxon>Magnoliopsida</taxon>
        <taxon>eudicotyledons</taxon>
        <taxon>Gunneridae</taxon>
        <taxon>Pentapetalae</taxon>
        <taxon>asterids</taxon>
        <taxon>campanulids</taxon>
        <taxon>Asterales</taxon>
        <taxon>Asteraceae</taxon>
        <taxon>Cichorioideae</taxon>
        <taxon>Cichorieae</taxon>
        <taxon>Cichoriinae</taxon>
        <taxon>Cichorium</taxon>
    </lineage>
</organism>
<keyword evidence="2" id="KW-1185">Reference proteome</keyword>